<dbReference type="GeneID" id="63787119"/>
<dbReference type="GO" id="GO:0005634">
    <property type="term" value="C:nucleus"/>
    <property type="evidence" value="ECO:0007669"/>
    <property type="project" value="TreeGrafter"/>
</dbReference>
<evidence type="ECO:0000259" key="2">
    <source>
        <dbReference type="Pfam" id="PF03959"/>
    </source>
</evidence>
<evidence type="ECO:0000313" key="3">
    <source>
        <dbReference type="EMBL" id="ORY82525.1"/>
    </source>
</evidence>
<reference evidence="3 4" key="1">
    <citation type="submission" date="2016-07" db="EMBL/GenBank/DDBJ databases">
        <title>Pervasive Adenine N6-methylation of Active Genes in Fungi.</title>
        <authorList>
            <consortium name="DOE Joint Genome Institute"/>
            <person name="Mondo S.J."/>
            <person name="Dannebaum R.O."/>
            <person name="Kuo R.C."/>
            <person name="Labutti K."/>
            <person name="Haridas S."/>
            <person name="Kuo A."/>
            <person name="Salamov A."/>
            <person name="Ahrendt S.R."/>
            <person name="Lipzen A."/>
            <person name="Sullivan W."/>
            <person name="Andreopoulos W.B."/>
            <person name="Clum A."/>
            <person name="Lindquist E."/>
            <person name="Daum C."/>
            <person name="Ramamoorthy G.K."/>
            <person name="Gryganskyi A."/>
            <person name="Culley D."/>
            <person name="Magnuson J.K."/>
            <person name="James T.Y."/>
            <person name="O'Malley M.A."/>
            <person name="Stajich J.E."/>
            <person name="Spatafora J.W."/>
            <person name="Visel A."/>
            <person name="Grigoriev I.V."/>
        </authorList>
    </citation>
    <scope>NUCLEOTIDE SEQUENCE [LARGE SCALE GENOMIC DNA]</scope>
    <source>
        <strain evidence="3 4">12-1054</strain>
    </source>
</reference>
<comment type="caution">
    <text evidence="3">The sequence shown here is derived from an EMBL/GenBank/DDBJ whole genome shotgun (WGS) entry which is preliminary data.</text>
</comment>
<dbReference type="OrthoDB" id="2094269at2759"/>
<dbReference type="GO" id="GO:0016787">
    <property type="term" value="F:hydrolase activity"/>
    <property type="evidence" value="ECO:0007669"/>
    <property type="project" value="UniProtKB-KW"/>
</dbReference>
<proteinExistence type="predicted"/>
<dbReference type="Pfam" id="PF03959">
    <property type="entry name" value="FSH1"/>
    <property type="match status" value="1"/>
</dbReference>
<organism evidence="3 4">
    <name type="scientific">Protomyces lactucae-debilis</name>
    <dbReference type="NCBI Taxonomy" id="2754530"/>
    <lineage>
        <taxon>Eukaryota</taxon>
        <taxon>Fungi</taxon>
        <taxon>Dikarya</taxon>
        <taxon>Ascomycota</taxon>
        <taxon>Taphrinomycotina</taxon>
        <taxon>Taphrinomycetes</taxon>
        <taxon>Taphrinales</taxon>
        <taxon>Protomycetaceae</taxon>
        <taxon>Protomyces</taxon>
    </lineage>
</organism>
<dbReference type="InterPro" id="IPR005645">
    <property type="entry name" value="FSH-like_dom"/>
</dbReference>
<keyword evidence="4" id="KW-1185">Reference proteome</keyword>
<dbReference type="Proteomes" id="UP000193685">
    <property type="component" value="Unassembled WGS sequence"/>
</dbReference>
<feature type="domain" description="Serine hydrolase" evidence="2">
    <location>
        <begin position="2"/>
        <end position="206"/>
    </location>
</feature>
<dbReference type="Gene3D" id="3.40.50.1820">
    <property type="entry name" value="alpha/beta hydrolase"/>
    <property type="match status" value="1"/>
</dbReference>
<dbReference type="InterPro" id="IPR050593">
    <property type="entry name" value="LovG"/>
</dbReference>
<protein>
    <submittedName>
        <fullName evidence="3">Serine hydrolase FSH</fullName>
    </submittedName>
</protein>
<dbReference type="SUPFAM" id="SSF53474">
    <property type="entry name" value="alpha/beta-Hydrolases"/>
    <property type="match status" value="1"/>
</dbReference>
<dbReference type="EMBL" id="MCFI01000009">
    <property type="protein sequence ID" value="ORY82525.1"/>
    <property type="molecule type" value="Genomic_DNA"/>
</dbReference>
<dbReference type="RefSeq" id="XP_040725396.1">
    <property type="nucleotide sequence ID" value="XM_040870520.1"/>
</dbReference>
<dbReference type="AlphaFoldDB" id="A0A1Y2FI79"/>
<dbReference type="PANTHER" id="PTHR48070:SF6">
    <property type="entry name" value="ESTERASE OVCA2"/>
    <property type="match status" value="1"/>
</dbReference>
<keyword evidence="1 3" id="KW-0378">Hydrolase</keyword>
<evidence type="ECO:0000256" key="1">
    <source>
        <dbReference type="ARBA" id="ARBA00022801"/>
    </source>
</evidence>
<dbReference type="OMA" id="WFESESI"/>
<dbReference type="InterPro" id="IPR029058">
    <property type="entry name" value="AB_hydrolase_fold"/>
</dbReference>
<name>A0A1Y2FI79_PROLT</name>
<dbReference type="GO" id="GO:0005737">
    <property type="term" value="C:cytoplasm"/>
    <property type="evidence" value="ECO:0007669"/>
    <property type="project" value="TreeGrafter"/>
</dbReference>
<gene>
    <name evidence="3" type="ORF">BCR37DRAFT_387229</name>
</gene>
<sequence>MAKILCLHGFGQSGGIFQAWTKQLCADIESNLPGSSFYFPTAHITLSPNNSKDLSTIPVKMRGGPLYAWNHNYLDWQRQFSGLEAALQYLKGILETEGPFDGIIGFSQGAAYGVALASLLENPALAAECNLPLIAHPAFKFAVLFSGCKVPTFRFAPLYRDITTPCLLYYCIGDKIIPNRWSMALASDCRQPVVQTHREGHRVPLEGRLTKLAAIFVVNALGSVSARDIAPAPMPCVSDWLSLMEEVPLAFARL</sequence>
<evidence type="ECO:0000313" key="4">
    <source>
        <dbReference type="Proteomes" id="UP000193685"/>
    </source>
</evidence>
<dbReference type="STRING" id="56484.A0A1Y2FI79"/>
<dbReference type="PANTHER" id="PTHR48070">
    <property type="entry name" value="ESTERASE OVCA2"/>
    <property type="match status" value="1"/>
</dbReference>
<accession>A0A1Y2FI79</accession>